<proteinExistence type="inferred from homology"/>
<protein>
    <submittedName>
        <fullName evidence="6">Bifunctional 4-hydroxy-2-oxoglutarate aldolase/2-dehydro-3-deoxy-phosphogluconate aldolase</fullName>
    </submittedName>
</protein>
<accession>A0ABZ0IK68</accession>
<comment type="subunit">
    <text evidence="3">Homotrimer.</text>
</comment>
<dbReference type="PANTHER" id="PTHR30246">
    <property type="entry name" value="2-KETO-3-DEOXY-6-PHOSPHOGLUCONATE ALDOLASE"/>
    <property type="match status" value="1"/>
</dbReference>
<dbReference type="CDD" id="cd00452">
    <property type="entry name" value="KDPG_aldolase"/>
    <property type="match status" value="1"/>
</dbReference>
<organism evidence="6 7">
    <name type="scientific">Imperialibacter roseus</name>
    <dbReference type="NCBI Taxonomy" id="1324217"/>
    <lineage>
        <taxon>Bacteria</taxon>
        <taxon>Pseudomonadati</taxon>
        <taxon>Bacteroidota</taxon>
        <taxon>Cytophagia</taxon>
        <taxon>Cytophagales</taxon>
        <taxon>Flammeovirgaceae</taxon>
        <taxon>Imperialibacter</taxon>
    </lineage>
</organism>
<evidence type="ECO:0000256" key="1">
    <source>
        <dbReference type="ARBA" id="ARBA00004761"/>
    </source>
</evidence>
<evidence type="ECO:0000313" key="7">
    <source>
        <dbReference type="Proteomes" id="UP001302349"/>
    </source>
</evidence>
<evidence type="ECO:0000313" key="6">
    <source>
        <dbReference type="EMBL" id="WOK05417.1"/>
    </source>
</evidence>
<comment type="pathway">
    <text evidence="1">Carbohydrate acid metabolism.</text>
</comment>
<dbReference type="PANTHER" id="PTHR30246:SF1">
    <property type="entry name" value="2-DEHYDRO-3-DEOXY-6-PHOSPHOGALACTONATE ALDOLASE-RELATED"/>
    <property type="match status" value="1"/>
</dbReference>
<reference evidence="6 7" key="1">
    <citation type="journal article" date="2023" name="Microbiol. Resour. Announc.">
        <title>Complete Genome Sequence of Imperialibacter roseus strain P4T.</title>
        <authorList>
            <person name="Tizabi D.R."/>
            <person name="Bachvaroff T."/>
            <person name="Hill R.T."/>
        </authorList>
    </citation>
    <scope>NUCLEOTIDE SEQUENCE [LARGE SCALE GENOMIC DNA]</scope>
    <source>
        <strain evidence="6 7">P4T</strain>
    </source>
</reference>
<name>A0ABZ0IK68_9BACT</name>
<comment type="similarity">
    <text evidence="2">Belongs to the KHG/KDPG aldolase family.</text>
</comment>
<dbReference type="Proteomes" id="UP001302349">
    <property type="component" value="Chromosome"/>
</dbReference>
<dbReference type="EMBL" id="CP136051">
    <property type="protein sequence ID" value="WOK05417.1"/>
    <property type="molecule type" value="Genomic_DNA"/>
</dbReference>
<keyword evidence="4" id="KW-0456">Lyase</keyword>
<evidence type="ECO:0000256" key="2">
    <source>
        <dbReference type="ARBA" id="ARBA00006906"/>
    </source>
</evidence>
<dbReference type="SUPFAM" id="SSF51569">
    <property type="entry name" value="Aldolase"/>
    <property type="match status" value="1"/>
</dbReference>
<keyword evidence="7" id="KW-1185">Reference proteome</keyword>
<evidence type="ECO:0000256" key="5">
    <source>
        <dbReference type="ARBA" id="ARBA00023277"/>
    </source>
</evidence>
<dbReference type="Gene3D" id="3.20.20.70">
    <property type="entry name" value="Aldolase class I"/>
    <property type="match status" value="1"/>
</dbReference>
<gene>
    <name evidence="6" type="ORF">RT717_20255</name>
</gene>
<keyword evidence="5" id="KW-0119">Carbohydrate metabolism</keyword>
<sequence>MSNRPDAIAAIKAQRMLPLFYHSDKEVSIRAIEALYKAGIRTIEFTNRGAEAFGVFEYLKKQSSKDFPGLLLGIGTIKDVGAARSFIGIGADYIICPAMNPDVAEVTHKAGLQWIPGCMTPTEIAGAELNGAKLVKLFPGNLLGPEFVSAVKAVFSDLLFMPTGGVEAEESNLKGWFKSGVCAVGMGSKLVSKDLLDAKDYAGLERKTKEAIELIKKI</sequence>
<dbReference type="RefSeq" id="WP_317488177.1">
    <property type="nucleotide sequence ID" value="NZ_CP136051.1"/>
</dbReference>
<evidence type="ECO:0000256" key="4">
    <source>
        <dbReference type="ARBA" id="ARBA00023239"/>
    </source>
</evidence>
<dbReference type="InterPro" id="IPR000887">
    <property type="entry name" value="Aldlse_KDPG_KHG"/>
</dbReference>
<evidence type="ECO:0000256" key="3">
    <source>
        <dbReference type="ARBA" id="ARBA00011233"/>
    </source>
</evidence>
<dbReference type="InterPro" id="IPR013785">
    <property type="entry name" value="Aldolase_TIM"/>
</dbReference>
<dbReference type="Pfam" id="PF01081">
    <property type="entry name" value="Aldolase"/>
    <property type="match status" value="1"/>
</dbReference>